<evidence type="ECO:0000256" key="8">
    <source>
        <dbReference type="ARBA" id="ARBA00022679"/>
    </source>
</evidence>
<dbReference type="PIRSF" id="PIRSF015601">
    <property type="entry name" value="MTase_slr0722"/>
    <property type="match status" value="1"/>
</dbReference>
<dbReference type="CDD" id="cd18084">
    <property type="entry name" value="RsmE-like"/>
    <property type="match status" value="1"/>
</dbReference>
<evidence type="ECO:0000256" key="9">
    <source>
        <dbReference type="ARBA" id="ARBA00022691"/>
    </source>
</evidence>
<reference evidence="14" key="1">
    <citation type="submission" date="2020-10" db="EMBL/GenBank/DDBJ databases">
        <title>An improved Amphimedon queenslandica hologenome assembly reveals how three proteobacterial symbionts can extend the metabolic phenotypic of their marine sponge host.</title>
        <authorList>
            <person name="Degnan B."/>
            <person name="Degnan S."/>
            <person name="Xiang X."/>
        </authorList>
    </citation>
    <scope>NUCLEOTIDE SEQUENCE</scope>
    <source>
        <strain evidence="14">AqS2</strain>
    </source>
</reference>
<evidence type="ECO:0000256" key="3">
    <source>
        <dbReference type="ARBA" id="ARBA00012328"/>
    </source>
</evidence>
<evidence type="ECO:0000256" key="5">
    <source>
        <dbReference type="ARBA" id="ARBA00022490"/>
    </source>
</evidence>
<dbReference type="InterPro" id="IPR006700">
    <property type="entry name" value="RsmE"/>
</dbReference>
<comment type="function">
    <text evidence="10 12">Specifically methylates the N3 position of the uracil ring of uridine 1498 (m3U1498) in 16S rRNA. Acts on the fully assembled 30S ribosomal subunit.</text>
</comment>
<dbReference type="InterPro" id="IPR046886">
    <property type="entry name" value="RsmE_MTase_dom"/>
</dbReference>
<keyword evidence="7 12" id="KW-0489">Methyltransferase</keyword>
<evidence type="ECO:0000313" key="15">
    <source>
        <dbReference type="Proteomes" id="UP000604381"/>
    </source>
</evidence>
<dbReference type="InterPro" id="IPR029028">
    <property type="entry name" value="Alpha/beta_knot_MTases"/>
</dbReference>
<dbReference type="SUPFAM" id="SSF88697">
    <property type="entry name" value="PUA domain-like"/>
    <property type="match status" value="1"/>
</dbReference>
<keyword evidence="5 12" id="KW-0963">Cytoplasm</keyword>
<evidence type="ECO:0000256" key="11">
    <source>
        <dbReference type="ARBA" id="ARBA00047944"/>
    </source>
</evidence>
<keyword evidence="6 12" id="KW-0698">rRNA processing</keyword>
<evidence type="ECO:0000256" key="12">
    <source>
        <dbReference type="PIRNR" id="PIRNR015601"/>
    </source>
</evidence>
<dbReference type="Proteomes" id="UP000604381">
    <property type="component" value="Unassembled WGS sequence"/>
</dbReference>
<comment type="subcellular location">
    <subcellularLocation>
        <location evidence="1 12">Cytoplasm</location>
    </subcellularLocation>
</comment>
<gene>
    <name evidence="14" type="ORF">ISN26_02210</name>
</gene>
<comment type="caution">
    <text evidence="14">The sequence shown here is derived from an EMBL/GenBank/DDBJ whole genome shotgun (WGS) entry which is preliminary data.</text>
</comment>
<evidence type="ECO:0000313" key="14">
    <source>
        <dbReference type="EMBL" id="MBF2734892.1"/>
    </source>
</evidence>
<evidence type="ECO:0000256" key="7">
    <source>
        <dbReference type="ARBA" id="ARBA00022603"/>
    </source>
</evidence>
<dbReference type="Gene3D" id="3.40.1280.10">
    <property type="match status" value="1"/>
</dbReference>
<feature type="domain" description="Ribosomal RNA small subunit methyltransferase E methyltransferase" evidence="13">
    <location>
        <begin position="93"/>
        <end position="255"/>
    </location>
</feature>
<dbReference type="GO" id="GO:0070475">
    <property type="term" value="P:rRNA base methylation"/>
    <property type="evidence" value="ECO:0007669"/>
    <property type="project" value="TreeGrafter"/>
</dbReference>
<organism evidence="14 15">
    <name type="scientific">Candidatus Amphirhobacter heronislandensis</name>
    <dbReference type="NCBI Taxonomy" id="1732024"/>
    <lineage>
        <taxon>Bacteria</taxon>
        <taxon>Pseudomonadati</taxon>
        <taxon>Pseudomonadota</taxon>
        <taxon>Gammaproteobacteria</taxon>
        <taxon>Candidatus Tethybacterales</taxon>
        <taxon>Candidatus Tethybacteraceae</taxon>
        <taxon>Candidatus Amphirhobacter</taxon>
    </lineage>
</organism>
<keyword evidence="15" id="KW-1185">Reference proteome</keyword>
<evidence type="ECO:0000256" key="6">
    <source>
        <dbReference type="ARBA" id="ARBA00022552"/>
    </source>
</evidence>
<keyword evidence="9 12" id="KW-0949">S-adenosyl-L-methionine</keyword>
<dbReference type="EMBL" id="JADHEI010000028">
    <property type="protein sequence ID" value="MBF2734892.1"/>
    <property type="molecule type" value="Genomic_DNA"/>
</dbReference>
<dbReference type="PANTHER" id="PTHR30027">
    <property type="entry name" value="RIBOSOMAL RNA SMALL SUBUNIT METHYLTRANSFERASE E"/>
    <property type="match status" value="1"/>
</dbReference>
<evidence type="ECO:0000259" key="13">
    <source>
        <dbReference type="Pfam" id="PF04452"/>
    </source>
</evidence>
<proteinExistence type="inferred from homology"/>
<dbReference type="InterPro" id="IPR015947">
    <property type="entry name" value="PUA-like_sf"/>
</dbReference>
<evidence type="ECO:0000256" key="1">
    <source>
        <dbReference type="ARBA" id="ARBA00004496"/>
    </source>
</evidence>
<evidence type="ECO:0000256" key="4">
    <source>
        <dbReference type="ARBA" id="ARBA00013673"/>
    </source>
</evidence>
<evidence type="ECO:0000256" key="2">
    <source>
        <dbReference type="ARBA" id="ARBA00005528"/>
    </source>
</evidence>
<comment type="catalytic activity">
    <reaction evidence="11 12">
        <text>uridine(1498) in 16S rRNA + S-adenosyl-L-methionine = N(3)-methyluridine(1498) in 16S rRNA + S-adenosyl-L-homocysteine + H(+)</text>
        <dbReference type="Rhea" id="RHEA:42920"/>
        <dbReference type="Rhea" id="RHEA-COMP:10283"/>
        <dbReference type="Rhea" id="RHEA-COMP:10284"/>
        <dbReference type="ChEBI" id="CHEBI:15378"/>
        <dbReference type="ChEBI" id="CHEBI:57856"/>
        <dbReference type="ChEBI" id="CHEBI:59789"/>
        <dbReference type="ChEBI" id="CHEBI:65315"/>
        <dbReference type="ChEBI" id="CHEBI:74502"/>
        <dbReference type="EC" id="2.1.1.193"/>
    </reaction>
</comment>
<dbReference type="InterPro" id="IPR029026">
    <property type="entry name" value="tRNA_m1G_MTases_N"/>
</dbReference>
<evidence type="ECO:0000256" key="10">
    <source>
        <dbReference type="ARBA" id="ARBA00025699"/>
    </source>
</evidence>
<dbReference type="AlphaFoldDB" id="A0A930UED0"/>
<protein>
    <recommendedName>
        <fullName evidence="4 12">Ribosomal RNA small subunit methyltransferase E</fullName>
        <ecNumber evidence="3 12">2.1.1.193</ecNumber>
    </recommendedName>
</protein>
<comment type="similarity">
    <text evidence="2 12">Belongs to the RNA methyltransferase RsmE family.</text>
</comment>
<dbReference type="NCBIfam" id="TIGR00046">
    <property type="entry name" value="RsmE family RNA methyltransferase"/>
    <property type="match status" value="1"/>
</dbReference>
<dbReference type="Pfam" id="PF04452">
    <property type="entry name" value="Methyltrans_RNA"/>
    <property type="match status" value="1"/>
</dbReference>
<dbReference type="PANTHER" id="PTHR30027:SF3">
    <property type="entry name" value="16S RRNA (URACIL(1498)-N(3))-METHYLTRANSFERASE"/>
    <property type="match status" value="1"/>
</dbReference>
<name>A0A930UED0_9GAMM</name>
<dbReference type="EC" id="2.1.1.193" evidence="3 12"/>
<dbReference type="SUPFAM" id="SSF75217">
    <property type="entry name" value="alpha/beta knot"/>
    <property type="match status" value="1"/>
</dbReference>
<dbReference type="GO" id="GO:0070042">
    <property type="term" value="F:rRNA (uridine-N3-)-methyltransferase activity"/>
    <property type="evidence" value="ECO:0007669"/>
    <property type="project" value="TreeGrafter"/>
</dbReference>
<keyword evidence="8 12" id="KW-0808">Transferase</keyword>
<sequence length="262" mass="27570">MASDGEEKAAGNLAGWQRIRLPVDPAMCRPGTHPLADAQVHYLVAVLKLRPSGRFYAFDGAGREVAAELVRSGRRGHAMRVVGPSPYRGADPSLRLHVGQGLTSRSRLDYAVEKMTEVGAASIAPLRSFGVPAAAERGGDLTERWLRVAQAAAAQCGRMHVPDIGAPGDAGEWLESLPDGCPAILLSPAAGTRLSACDFKQLLGEGRDLAVLIGRKAGLSDAEEEFCRGRGCVPLSLGERVLRAETAGVVALSVVLAQVGEF</sequence>
<dbReference type="GO" id="GO:0005737">
    <property type="term" value="C:cytoplasm"/>
    <property type="evidence" value="ECO:0007669"/>
    <property type="project" value="UniProtKB-SubCell"/>
</dbReference>
<accession>A0A930UED0</accession>